<proteinExistence type="predicted"/>
<dbReference type="AlphaFoldDB" id="A0A2I0I7K6"/>
<dbReference type="EMBL" id="PGOL01003762">
    <property type="protein sequence ID" value="PKI39773.1"/>
    <property type="molecule type" value="Genomic_DNA"/>
</dbReference>
<reference evidence="1 2" key="1">
    <citation type="submission" date="2017-11" db="EMBL/GenBank/DDBJ databases">
        <title>De-novo sequencing of pomegranate (Punica granatum L.) genome.</title>
        <authorList>
            <person name="Akparov Z."/>
            <person name="Amiraslanov A."/>
            <person name="Hajiyeva S."/>
            <person name="Abbasov M."/>
            <person name="Kaur K."/>
            <person name="Hamwieh A."/>
            <person name="Solovyev V."/>
            <person name="Salamov A."/>
            <person name="Braich B."/>
            <person name="Kosarev P."/>
            <person name="Mahmoud A."/>
            <person name="Hajiyev E."/>
            <person name="Babayeva S."/>
            <person name="Izzatullayeva V."/>
            <person name="Mammadov A."/>
            <person name="Mammadov A."/>
            <person name="Sharifova S."/>
            <person name="Ojaghi J."/>
            <person name="Eynullazada K."/>
            <person name="Bayramov B."/>
            <person name="Abdulazimova A."/>
            <person name="Shahmuradov I."/>
        </authorList>
    </citation>
    <scope>NUCLEOTIDE SEQUENCE [LARGE SCALE GENOMIC DNA]</scope>
    <source>
        <strain evidence="2">cv. AG2017</strain>
        <tissue evidence="1">Leaf</tissue>
    </source>
</reference>
<protein>
    <submittedName>
        <fullName evidence="1">Uncharacterized protein</fullName>
    </submittedName>
</protein>
<organism evidence="1 2">
    <name type="scientific">Punica granatum</name>
    <name type="common">Pomegranate</name>
    <dbReference type="NCBI Taxonomy" id="22663"/>
    <lineage>
        <taxon>Eukaryota</taxon>
        <taxon>Viridiplantae</taxon>
        <taxon>Streptophyta</taxon>
        <taxon>Embryophyta</taxon>
        <taxon>Tracheophyta</taxon>
        <taxon>Spermatophyta</taxon>
        <taxon>Magnoliopsida</taxon>
        <taxon>eudicotyledons</taxon>
        <taxon>Gunneridae</taxon>
        <taxon>Pentapetalae</taxon>
        <taxon>rosids</taxon>
        <taxon>malvids</taxon>
        <taxon>Myrtales</taxon>
        <taxon>Lythraceae</taxon>
        <taxon>Punica</taxon>
    </lineage>
</organism>
<evidence type="ECO:0000313" key="1">
    <source>
        <dbReference type="EMBL" id="PKI39773.1"/>
    </source>
</evidence>
<name>A0A2I0I7K6_PUNGR</name>
<sequence>MDPRRHSWIYQAAGVLQLSRGLLGVPTYKTRSLEVAGRRAQAASPCTNLKRKKIKRTKWRLNPNKVEARETAVIGGPALGPWPPYHEKEGEL</sequence>
<evidence type="ECO:0000313" key="2">
    <source>
        <dbReference type="Proteomes" id="UP000233551"/>
    </source>
</evidence>
<keyword evidence="2" id="KW-1185">Reference proteome</keyword>
<dbReference type="Proteomes" id="UP000233551">
    <property type="component" value="Unassembled WGS sequence"/>
</dbReference>
<comment type="caution">
    <text evidence="1">The sequence shown here is derived from an EMBL/GenBank/DDBJ whole genome shotgun (WGS) entry which is preliminary data.</text>
</comment>
<gene>
    <name evidence="1" type="ORF">CRG98_039818</name>
</gene>
<accession>A0A2I0I7K6</accession>